<evidence type="ECO:0000313" key="4">
    <source>
        <dbReference type="Proteomes" id="UP000007879"/>
    </source>
</evidence>
<dbReference type="EnsemblMetazoa" id="XM_019993966.1">
    <property type="protein sequence ID" value="XP_019849525.1"/>
    <property type="gene ID" value="LOC105311931"/>
</dbReference>
<feature type="region of interest" description="Disordered" evidence="1">
    <location>
        <begin position="386"/>
        <end position="528"/>
    </location>
</feature>
<sequence>MSEANLEKDLNATGDVFKYLHGSMKASFPLWEDFIRRGHRFQRTLEQLIVSFNSFLDGFAKLADAASQSKGGTKDMGMNLTNIIRWHRAVELKIREINYSLSSKLLTPVGNRIDEWKKSLSSLDKDHDKEMSRVVKETKESIKGTIKVGKTLESKRKKDKVTGALQQQFDQLQLDTDNKIADTELKERVHMSRLMVEERVWFASLSNAFKSVLDNEMTLASDLERLPELVEELKESTGSPSILPEGIRDYVENWQIPPVAKGKLVSQGSSMSLRSGSFSSLDHSSHLSGSTQEMNISAPVHTLGPTLAQPPTHTNEYHQPVNQTVPPPPPPHAPPSVATTMYNATPTHSSYHANQPRPLPEDHYDVPVASAHVSVSPSQVSLVSSSSHFSAESNNSSTRSASPPYSHLHPHLAPPNTDHTHPPLASYYTQAPMTTPHVAPPTDYRMRTIETDLERPNQFNRNPPPIESSNYIPATLPRPRKGTFPCPPTHPKPTRTYSGSQSSATPLAPPPVPPTSNDDDDESGMSAFAIALRNKQLKRAATVSDRSAPKVH</sequence>
<reference evidence="4" key="1">
    <citation type="journal article" date="2010" name="Nature">
        <title>The Amphimedon queenslandica genome and the evolution of animal complexity.</title>
        <authorList>
            <person name="Srivastava M."/>
            <person name="Simakov O."/>
            <person name="Chapman J."/>
            <person name="Fahey B."/>
            <person name="Gauthier M.E."/>
            <person name="Mitros T."/>
            <person name="Richards G.S."/>
            <person name="Conaco C."/>
            <person name="Dacre M."/>
            <person name="Hellsten U."/>
            <person name="Larroux C."/>
            <person name="Putnam N.H."/>
            <person name="Stanke M."/>
            <person name="Adamska M."/>
            <person name="Darling A."/>
            <person name="Degnan S.M."/>
            <person name="Oakley T.H."/>
            <person name="Plachetzki D.C."/>
            <person name="Zhai Y."/>
            <person name="Adamski M."/>
            <person name="Calcino A."/>
            <person name="Cummins S.F."/>
            <person name="Goodstein D.M."/>
            <person name="Harris C."/>
            <person name="Jackson D.J."/>
            <person name="Leys S.P."/>
            <person name="Shu S."/>
            <person name="Woodcroft B.J."/>
            <person name="Vervoort M."/>
            <person name="Kosik K.S."/>
            <person name="Manning G."/>
            <person name="Degnan B.M."/>
            <person name="Rokhsar D.S."/>
        </authorList>
    </citation>
    <scope>NUCLEOTIDE SEQUENCE [LARGE SCALE GENOMIC DNA]</scope>
</reference>
<feature type="compositionally biased region" description="Pro residues" evidence="1">
    <location>
        <begin position="325"/>
        <end position="334"/>
    </location>
</feature>
<gene>
    <name evidence="3" type="primary">105311931</name>
</gene>
<proteinExistence type="predicted"/>
<dbReference type="GO" id="GO:0003779">
    <property type="term" value="F:actin binding"/>
    <property type="evidence" value="ECO:0007669"/>
    <property type="project" value="InterPro"/>
</dbReference>
<dbReference type="InterPro" id="IPR030127">
    <property type="entry name" value="MTSS1/MTSS2"/>
</dbReference>
<dbReference type="SUPFAM" id="SSF103657">
    <property type="entry name" value="BAR/IMD domain-like"/>
    <property type="match status" value="1"/>
</dbReference>
<dbReference type="FunCoup" id="A0A1X7VD57">
    <property type="interactions" value="59"/>
</dbReference>
<dbReference type="InterPro" id="IPR027267">
    <property type="entry name" value="AH/BAR_dom_sf"/>
</dbReference>
<dbReference type="GO" id="GO:0005543">
    <property type="term" value="F:phospholipid binding"/>
    <property type="evidence" value="ECO:0007669"/>
    <property type="project" value="TreeGrafter"/>
</dbReference>
<feature type="domain" description="IMD" evidence="2">
    <location>
        <begin position="23"/>
        <end position="244"/>
    </location>
</feature>
<dbReference type="GO" id="GO:0015629">
    <property type="term" value="C:actin cytoskeleton"/>
    <property type="evidence" value="ECO:0007669"/>
    <property type="project" value="TreeGrafter"/>
</dbReference>
<reference evidence="3" key="2">
    <citation type="submission" date="2017-05" db="UniProtKB">
        <authorList>
            <consortium name="EnsemblMetazoa"/>
        </authorList>
    </citation>
    <scope>IDENTIFICATION</scope>
</reference>
<dbReference type="GO" id="GO:0007009">
    <property type="term" value="P:plasma membrane organization"/>
    <property type="evidence" value="ECO:0007669"/>
    <property type="project" value="InterPro"/>
</dbReference>
<dbReference type="OrthoDB" id="10061327at2759"/>
<dbReference type="PANTHER" id="PTHR15708">
    <property type="entry name" value="ACTIN BUNDLING/MISSING IN METASTASIS-RELATED"/>
    <property type="match status" value="1"/>
</dbReference>
<keyword evidence="4" id="KW-1185">Reference proteome</keyword>
<dbReference type="STRING" id="400682.A0A1X7VD57"/>
<dbReference type="PANTHER" id="PTHR15708:SF4">
    <property type="entry name" value="FI21477P1-RELATED"/>
    <property type="match status" value="1"/>
</dbReference>
<feature type="compositionally biased region" description="Low complexity" evidence="1">
    <location>
        <begin position="386"/>
        <end position="397"/>
    </location>
</feature>
<dbReference type="GO" id="GO:0009898">
    <property type="term" value="C:cytoplasmic side of plasma membrane"/>
    <property type="evidence" value="ECO:0007669"/>
    <property type="project" value="TreeGrafter"/>
</dbReference>
<name>A0A1X7VD57_AMPQE</name>
<organism evidence="3">
    <name type="scientific">Amphimedon queenslandica</name>
    <name type="common">Sponge</name>
    <dbReference type="NCBI Taxonomy" id="400682"/>
    <lineage>
        <taxon>Eukaryota</taxon>
        <taxon>Metazoa</taxon>
        <taxon>Porifera</taxon>
        <taxon>Demospongiae</taxon>
        <taxon>Heteroscleromorpha</taxon>
        <taxon>Haplosclerida</taxon>
        <taxon>Niphatidae</taxon>
        <taxon>Amphimedon</taxon>
    </lineage>
</organism>
<dbReference type="Pfam" id="PF08397">
    <property type="entry name" value="IMD"/>
    <property type="match status" value="1"/>
</dbReference>
<feature type="region of interest" description="Disordered" evidence="1">
    <location>
        <begin position="311"/>
        <end position="364"/>
    </location>
</feature>
<dbReference type="Proteomes" id="UP000007879">
    <property type="component" value="Unassembled WGS sequence"/>
</dbReference>
<feature type="compositionally biased region" description="Polar residues" evidence="1">
    <location>
        <begin position="457"/>
        <end position="472"/>
    </location>
</feature>
<dbReference type="AlphaFoldDB" id="A0A1X7VD57"/>
<dbReference type="InterPro" id="IPR013606">
    <property type="entry name" value="I-BAR_dom"/>
</dbReference>
<dbReference type="Gene3D" id="1.20.1270.60">
    <property type="entry name" value="Arfaptin homology (AH) domain/BAR domain"/>
    <property type="match status" value="1"/>
</dbReference>
<dbReference type="InParanoid" id="A0A1X7VD57"/>
<dbReference type="EnsemblMetazoa" id="Aqu2.1.37966_001">
    <property type="protein sequence ID" value="Aqu2.1.37966_001"/>
    <property type="gene ID" value="Aqu2.1.37966"/>
</dbReference>
<dbReference type="GO" id="GO:0030031">
    <property type="term" value="P:cell projection assembly"/>
    <property type="evidence" value="ECO:0007669"/>
    <property type="project" value="TreeGrafter"/>
</dbReference>
<feature type="compositionally biased region" description="Polar residues" evidence="1">
    <location>
        <begin position="337"/>
        <end position="353"/>
    </location>
</feature>
<evidence type="ECO:0000313" key="3">
    <source>
        <dbReference type="EnsemblMetazoa" id="Aqu2.1.37966_001"/>
    </source>
</evidence>
<accession>A0A1X7VD57</accession>
<protein>
    <recommendedName>
        <fullName evidence="2">IMD domain-containing protein</fullName>
    </recommendedName>
</protein>
<evidence type="ECO:0000256" key="1">
    <source>
        <dbReference type="SAM" id="MobiDB-lite"/>
    </source>
</evidence>
<evidence type="ECO:0000259" key="2">
    <source>
        <dbReference type="Pfam" id="PF08397"/>
    </source>
</evidence>
<dbReference type="eggNOG" id="ENOG502QRG4">
    <property type="taxonomic scope" value="Eukaryota"/>
</dbReference>
<feature type="compositionally biased region" description="Basic and acidic residues" evidence="1">
    <location>
        <begin position="444"/>
        <end position="455"/>
    </location>
</feature>